<dbReference type="GO" id="GO:0003887">
    <property type="term" value="F:DNA-directed DNA polymerase activity"/>
    <property type="evidence" value="ECO:0007669"/>
    <property type="project" value="TreeGrafter"/>
</dbReference>
<dbReference type="GO" id="GO:0006261">
    <property type="term" value="P:DNA-templated DNA replication"/>
    <property type="evidence" value="ECO:0007669"/>
    <property type="project" value="TreeGrafter"/>
</dbReference>
<dbReference type="EMBL" id="JARQWQ010000121">
    <property type="protein sequence ID" value="KAK2549782.1"/>
    <property type="molecule type" value="Genomic_DNA"/>
</dbReference>
<dbReference type="PANTHER" id="PTHR14303">
    <property type="entry name" value="DNA POLYMERASE DELTA SUBUNIT 4"/>
    <property type="match status" value="1"/>
</dbReference>
<dbReference type="PANTHER" id="PTHR14303:SF0">
    <property type="entry name" value="DNA POLYMERASE DELTA SUBUNIT 4"/>
    <property type="match status" value="1"/>
</dbReference>
<dbReference type="Pfam" id="PF04081">
    <property type="entry name" value="DNA_pol_delta_4"/>
    <property type="match status" value="1"/>
</dbReference>
<dbReference type="Proteomes" id="UP001249851">
    <property type="component" value="Unassembled WGS sequence"/>
</dbReference>
<gene>
    <name evidence="2" type="ORF">P5673_029763</name>
</gene>
<evidence type="ECO:0000313" key="2">
    <source>
        <dbReference type="EMBL" id="KAK2549782.1"/>
    </source>
</evidence>
<feature type="region of interest" description="Disordered" evidence="1">
    <location>
        <begin position="1"/>
        <end position="49"/>
    </location>
</feature>
<protein>
    <submittedName>
        <fullName evidence="2">DNA polymerase delta subunit 4</fullName>
    </submittedName>
</protein>
<accession>A0AAD9UU52</accession>
<evidence type="ECO:0000256" key="1">
    <source>
        <dbReference type="SAM" id="MobiDB-lite"/>
    </source>
</evidence>
<reference evidence="2" key="2">
    <citation type="journal article" date="2023" name="Science">
        <title>Genomic signatures of disease resistance in endangered staghorn corals.</title>
        <authorList>
            <person name="Vollmer S.V."/>
            <person name="Selwyn J.D."/>
            <person name="Despard B.A."/>
            <person name="Roesel C.L."/>
        </authorList>
    </citation>
    <scope>NUCLEOTIDE SEQUENCE</scope>
    <source>
        <strain evidence="2">K2</strain>
    </source>
</reference>
<reference evidence="2" key="1">
    <citation type="journal article" date="2023" name="G3 (Bethesda)">
        <title>Whole genome assembly and annotation of the endangered Caribbean coral Acropora cervicornis.</title>
        <authorList>
            <person name="Selwyn J.D."/>
            <person name="Vollmer S.V."/>
        </authorList>
    </citation>
    <scope>NUCLEOTIDE SEQUENCE</scope>
    <source>
        <strain evidence="2">K2</strain>
    </source>
</reference>
<dbReference type="GO" id="GO:0000731">
    <property type="term" value="P:DNA synthesis involved in DNA repair"/>
    <property type="evidence" value="ECO:0007669"/>
    <property type="project" value="InterPro"/>
</dbReference>
<dbReference type="AlphaFoldDB" id="A0AAD9UU52"/>
<feature type="compositionally biased region" description="Basic and acidic residues" evidence="1">
    <location>
        <begin position="12"/>
        <end position="41"/>
    </location>
</feature>
<dbReference type="GO" id="GO:0043625">
    <property type="term" value="C:delta DNA polymerase complex"/>
    <property type="evidence" value="ECO:0007669"/>
    <property type="project" value="TreeGrafter"/>
</dbReference>
<keyword evidence="3" id="KW-1185">Reference proteome</keyword>
<proteinExistence type="predicted"/>
<sequence>MASSRLITDSFPKTKKDRPINQKLLKEKTEDSNRRDAEPLKEPALNDQKQELGTDLQCLKEFDLDSEYGPCIGITRLERWERAEEYGLYPPKEIKEIILQHPNNTSYTEWCVLFVFG</sequence>
<name>A0AAD9UU52_ACRCE</name>
<evidence type="ECO:0000313" key="3">
    <source>
        <dbReference type="Proteomes" id="UP001249851"/>
    </source>
</evidence>
<organism evidence="2 3">
    <name type="scientific">Acropora cervicornis</name>
    <name type="common">Staghorn coral</name>
    <dbReference type="NCBI Taxonomy" id="6130"/>
    <lineage>
        <taxon>Eukaryota</taxon>
        <taxon>Metazoa</taxon>
        <taxon>Cnidaria</taxon>
        <taxon>Anthozoa</taxon>
        <taxon>Hexacorallia</taxon>
        <taxon>Scleractinia</taxon>
        <taxon>Astrocoeniina</taxon>
        <taxon>Acroporidae</taxon>
        <taxon>Acropora</taxon>
    </lineage>
</organism>
<dbReference type="InterPro" id="IPR007218">
    <property type="entry name" value="DNA_pol_delta_4"/>
</dbReference>
<comment type="caution">
    <text evidence="2">The sequence shown here is derived from an EMBL/GenBank/DDBJ whole genome shotgun (WGS) entry which is preliminary data.</text>
</comment>